<feature type="domain" description="Metallo-beta-lactamase" evidence="3">
    <location>
        <begin position="392"/>
        <end position="440"/>
    </location>
</feature>
<gene>
    <name evidence="4" type="ORF">EW145_g3969</name>
</gene>
<dbReference type="InterPro" id="IPR036866">
    <property type="entry name" value="RibonucZ/Hydroxyglut_hydro"/>
</dbReference>
<keyword evidence="2" id="KW-0732">Signal</keyword>
<dbReference type="Pfam" id="PF00753">
    <property type="entry name" value="Lactamase_B"/>
    <property type="match status" value="1"/>
</dbReference>
<dbReference type="AlphaFoldDB" id="A0A4S4LAE6"/>
<organism evidence="4 5">
    <name type="scientific">Phellinidium pouzarii</name>
    <dbReference type="NCBI Taxonomy" id="167371"/>
    <lineage>
        <taxon>Eukaryota</taxon>
        <taxon>Fungi</taxon>
        <taxon>Dikarya</taxon>
        <taxon>Basidiomycota</taxon>
        <taxon>Agaricomycotina</taxon>
        <taxon>Agaricomycetes</taxon>
        <taxon>Hymenochaetales</taxon>
        <taxon>Hymenochaetaceae</taxon>
        <taxon>Phellinidium</taxon>
    </lineage>
</organism>
<comment type="caution">
    <text evidence="4">The sequence shown here is derived from an EMBL/GenBank/DDBJ whole genome shotgun (WGS) entry which is preliminary data.</text>
</comment>
<evidence type="ECO:0000259" key="3">
    <source>
        <dbReference type="Pfam" id="PF00753"/>
    </source>
</evidence>
<accession>A0A4S4LAE6</accession>
<dbReference type="SUPFAM" id="SSF56281">
    <property type="entry name" value="Metallo-hydrolase/oxidoreductase"/>
    <property type="match status" value="1"/>
</dbReference>
<evidence type="ECO:0000313" key="4">
    <source>
        <dbReference type="EMBL" id="THH06610.1"/>
    </source>
</evidence>
<dbReference type="Gene3D" id="3.60.15.10">
    <property type="entry name" value="Ribonuclease Z/Hydroxyacylglutathione hydrolase-like"/>
    <property type="match status" value="1"/>
</dbReference>
<sequence>MLRRSASFLLVSALLLLCGTPVQSLPHGLETSRVATRVVRRDSSGGPQTVTATNTEGGFIETCTITLTPTTDSNGNAQVIEVSHCTVTAASGSSIAATPTGTTASPSPTVASQSPSSVISSSATAASISESSSISSSVVSSSSDPSSTAAISASSSDVSVTASSPLSVNPISSVAVSATDTSSSAGVSSSAISSVTSSAASANVPSVTASSATSQATASSGSPGTSVGDATAQSATAAADASSASASASAAAAFAIPGKTLQVLPIGLGVFAGISVIALIVVALVTYERTKYRRAFRQRKLAETGASMGYGGTAESLQRVDGLKITFLVDNALEWMQKLPPGFSSEASIHLSKSPPIDSLTGVPLMDLENYCCGAHGFSALIETHTEGSSPHTVLFDTGPDSKSIIRNVESMQVSPQAIERVIISHWHSDHSGGLLSLLRFRNEKCSSDAQAIVADLHPSRPIARGIAPPPRDKVICRLPEDPSFDAIKALGADVELHADPHAVAGNTVFVSGEIPRVTEFEQGLLGGMRWVQEESGYAAIDVLGKGLVIFSACSHAGIVNVVIDAVKTFQRPIYMIIGGFHLAGPELAHRIAPTVEFLSKKLHPLPTYVLPMHCSGFDVKAALKTVLGEGCIASGVGIGVNVQGDAEADKSLSPSVIA</sequence>
<protein>
    <recommendedName>
        <fullName evidence="3">Metallo-beta-lactamase domain-containing protein</fullName>
    </recommendedName>
</protein>
<feature type="chain" id="PRO_5020725452" description="Metallo-beta-lactamase domain-containing protein" evidence="2">
    <location>
        <begin position="25"/>
        <end position="659"/>
    </location>
</feature>
<dbReference type="CDD" id="cd07713">
    <property type="entry name" value="DHPS-like_MBL-fold"/>
    <property type="match status" value="1"/>
</dbReference>
<proteinExistence type="predicted"/>
<dbReference type="InterPro" id="IPR052926">
    <property type="entry name" value="Metallo-beta-lactamase_dom"/>
</dbReference>
<keyword evidence="1" id="KW-1133">Transmembrane helix</keyword>
<keyword evidence="1" id="KW-0812">Transmembrane</keyword>
<dbReference type="OrthoDB" id="1470350at2759"/>
<evidence type="ECO:0000256" key="1">
    <source>
        <dbReference type="SAM" id="Phobius"/>
    </source>
</evidence>
<dbReference type="PANTHER" id="PTHR13754:SF13">
    <property type="entry name" value="METALLO-BETA-LACTAMASE SUPERFAMILY PROTEIN (AFU_ORTHOLOGUE AFUA_3G07630)"/>
    <property type="match status" value="1"/>
</dbReference>
<keyword evidence="1" id="KW-0472">Membrane</keyword>
<dbReference type="InterPro" id="IPR041712">
    <property type="entry name" value="DHPS-like_MBL-fold"/>
</dbReference>
<feature type="transmembrane region" description="Helical" evidence="1">
    <location>
        <begin position="263"/>
        <end position="287"/>
    </location>
</feature>
<keyword evidence="5" id="KW-1185">Reference proteome</keyword>
<dbReference type="GO" id="GO:0016740">
    <property type="term" value="F:transferase activity"/>
    <property type="evidence" value="ECO:0007669"/>
    <property type="project" value="TreeGrafter"/>
</dbReference>
<feature type="signal peptide" evidence="2">
    <location>
        <begin position="1"/>
        <end position="24"/>
    </location>
</feature>
<dbReference type="PANTHER" id="PTHR13754">
    <property type="entry name" value="METALLO-BETA-LACTAMASE SUPERFAMILY PROTEIN"/>
    <property type="match status" value="1"/>
</dbReference>
<dbReference type="EMBL" id="SGPK01000186">
    <property type="protein sequence ID" value="THH06610.1"/>
    <property type="molecule type" value="Genomic_DNA"/>
</dbReference>
<evidence type="ECO:0000256" key="2">
    <source>
        <dbReference type="SAM" id="SignalP"/>
    </source>
</evidence>
<dbReference type="InterPro" id="IPR001279">
    <property type="entry name" value="Metallo-B-lactamas"/>
</dbReference>
<dbReference type="Proteomes" id="UP000308199">
    <property type="component" value="Unassembled WGS sequence"/>
</dbReference>
<name>A0A4S4LAE6_9AGAM</name>
<reference evidence="4 5" key="1">
    <citation type="submission" date="2019-02" db="EMBL/GenBank/DDBJ databases">
        <title>Genome sequencing of the rare red list fungi Phellinidium pouzarii.</title>
        <authorList>
            <person name="Buettner E."/>
            <person name="Kellner H."/>
        </authorList>
    </citation>
    <scope>NUCLEOTIDE SEQUENCE [LARGE SCALE GENOMIC DNA]</scope>
    <source>
        <strain evidence="4 5">DSM 108285</strain>
    </source>
</reference>
<evidence type="ECO:0000313" key="5">
    <source>
        <dbReference type="Proteomes" id="UP000308199"/>
    </source>
</evidence>